<dbReference type="EMBL" id="JARK01000168">
    <property type="protein sequence ID" value="EYC41480.1"/>
    <property type="molecule type" value="Genomic_DNA"/>
</dbReference>
<gene>
    <name evidence="1" type="primary">Acey_s0568.g64</name>
    <name evidence="1" type="ORF">Y032_0568g64</name>
</gene>
<keyword evidence="2" id="KW-1185">Reference proteome</keyword>
<protein>
    <submittedName>
        <fullName evidence="1">Uncharacterized protein</fullName>
    </submittedName>
</protein>
<evidence type="ECO:0000313" key="1">
    <source>
        <dbReference type="EMBL" id="EYC41480.1"/>
    </source>
</evidence>
<dbReference type="Proteomes" id="UP000024635">
    <property type="component" value="Unassembled WGS sequence"/>
</dbReference>
<proteinExistence type="predicted"/>
<dbReference type="AlphaFoldDB" id="A0A016WP99"/>
<accession>A0A016WP99</accession>
<organism evidence="1 2">
    <name type="scientific">Ancylostoma ceylanicum</name>
    <dbReference type="NCBI Taxonomy" id="53326"/>
    <lineage>
        <taxon>Eukaryota</taxon>
        <taxon>Metazoa</taxon>
        <taxon>Ecdysozoa</taxon>
        <taxon>Nematoda</taxon>
        <taxon>Chromadorea</taxon>
        <taxon>Rhabditida</taxon>
        <taxon>Rhabditina</taxon>
        <taxon>Rhabditomorpha</taxon>
        <taxon>Strongyloidea</taxon>
        <taxon>Ancylostomatidae</taxon>
        <taxon>Ancylostomatinae</taxon>
        <taxon>Ancylostoma</taxon>
    </lineage>
</organism>
<comment type="caution">
    <text evidence="1">The sequence shown here is derived from an EMBL/GenBank/DDBJ whole genome shotgun (WGS) entry which is preliminary data.</text>
</comment>
<evidence type="ECO:0000313" key="2">
    <source>
        <dbReference type="Proteomes" id="UP000024635"/>
    </source>
</evidence>
<sequence length="89" mass="9589">MRRGRLFLQPGGYGTNNISGVQSARLLCLTWNTTSRGTTWCVLIAILMISVLNVKGAAEQCMKNTFLSMGSPSTTTAFCVLGAEIQCQV</sequence>
<name>A0A016WP99_9BILA</name>
<reference evidence="2" key="1">
    <citation type="journal article" date="2015" name="Nat. Genet.">
        <title>The genome and transcriptome of the zoonotic hookworm Ancylostoma ceylanicum identify infection-specific gene families.</title>
        <authorList>
            <person name="Schwarz E.M."/>
            <person name="Hu Y."/>
            <person name="Antoshechkin I."/>
            <person name="Miller M.M."/>
            <person name="Sternberg P.W."/>
            <person name="Aroian R.V."/>
        </authorList>
    </citation>
    <scope>NUCLEOTIDE SEQUENCE</scope>
    <source>
        <strain evidence="2">HY135</strain>
    </source>
</reference>